<feature type="chain" id="PRO_5046020664" evidence="4">
    <location>
        <begin position="39"/>
        <end position="413"/>
    </location>
</feature>
<dbReference type="InterPro" id="IPR028082">
    <property type="entry name" value="Peripla_BP_I"/>
</dbReference>
<organism evidence="6 7">
    <name type="scientific">Kitasatospora nipponensis</name>
    <dbReference type="NCBI Taxonomy" id="258049"/>
    <lineage>
        <taxon>Bacteria</taxon>
        <taxon>Bacillati</taxon>
        <taxon>Actinomycetota</taxon>
        <taxon>Actinomycetes</taxon>
        <taxon>Kitasatosporales</taxon>
        <taxon>Streptomycetaceae</taxon>
        <taxon>Kitasatospora</taxon>
    </lineage>
</organism>
<sequence>MPPVGTARDPRTARSQRRTPRTRAAGLLLLVTALAATACSGGGGSGAGASKAGGTVKIGLLASLSGTYQAVGTDLRDGFQLYLDAHGGQLGGHPVDLVVADEGDGAPTALPAATKLVKQDKVVAMTGIVGAGSVAAVSPLLTESRIPLVSSNGRPVVKDVSRQWSTSFLSNEPGSAIAQYVHDTVQGPVFAIGPDYQGGWDELQGFTDAFVKAGGQLANPGGKTLFTPFPATTDFTPYLTQIKNSHAKAVYCFYAGGAAVDFVKQYAQSDVRDVPLYAAGFLTEGGVLNAQGDAAKGIRSVLNYAPDLDNATNRTFVSAWQAKHPGPPTTYAMASYDAAAVLDKAIAAAGTDVTPERINNAIAGLGQIDSPRGTWQFGKNTHSPVQKWYLRQVKSDGRTLSNLTVQDLATIGN</sequence>
<dbReference type="Pfam" id="PF13458">
    <property type="entry name" value="Peripla_BP_6"/>
    <property type="match status" value="1"/>
</dbReference>
<evidence type="ECO:0000256" key="3">
    <source>
        <dbReference type="SAM" id="MobiDB-lite"/>
    </source>
</evidence>
<dbReference type="RefSeq" id="WP_344445541.1">
    <property type="nucleotide sequence ID" value="NZ_BAAALF010000169.1"/>
</dbReference>
<feature type="domain" description="Leucine-binding protein" evidence="5">
    <location>
        <begin position="55"/>
        <end position="397"/>
    </location>
</feature>
<comment type="similarity">
    <text evidence="1">Belongs to the leucine-binding protein family.</text>
</comment>
<gene>
    <name evidence="6" type="ORF">GCM10009665_63330</name>
</gene>
<accession>A0ABN1WW38</accession>
<comment type="caution">
    <text evidence="6">The sequence shown here is derived from an EMBL/GenBank/DDBJ whole genome shotgun (WGS) entry which is preliminary data.</text>
</comment>
<dbReference type="InterPro" id="IPR028081">
    <property type="entry name" value="Leu-bd"/>
</dbReference>
<evidence type="ECO:0000259" key="5">
    <source>
        <dbReference type="Pfam" id="PF13458"/>
    </source>
</evidence>
<evidence type="ECO:0000256" key="1">
    <source>
        <dbReference type="ARBA" id="ARBA00010062"/>
    </source>
</evidence>
<reference evidence="6 7" key="1">
    <citation type="journal article" date="2019" name="Int. J. Syst. Evol. Microbiol.">
        <title>The Global Catalogue of Microorganisms (GCM) 10K type strain sequencing project: providing services to taxonomists for standard genome sequencing and annotation.</title>
        <authorList>
            <consortium name="The Broad Institute Genomics Platform"/>
            <consortium name="The Broad Institute Genome Sequencing Center for Infectious Disease"/>
            <person name="Wu L."/>
            <person name="Ma J."/>
        </authorList>
    </citation>
    <scope>NUCLEOTIDE SEQUENCE [LARGE SCALE GENOMIC DNA]</scope>
    <source>
        <strain evidence="6 7">JCM 13004</strain>
    </source>
</reference>
<dbReference type="Gene3D" id="3.40.50.2300">
    <property type="match status" value="2"/>
</dbReference>
<evidence type="ECO:0000313" key="6">
    <source>
        <dbReference type="EMBL" id="GAA1265433.1"/>
    </source>
</evidence>
<feature type="region of interest" description="Disordered" evidence="3">
    <location>
        <begin position="1"/>
        <end position="21"/>
    </location>
</feature>
<protein>
    <submittedName>
        <fullName evidence="6">Substrate-binding domain-containing protein</fullName>
    </submittedName>
</protein>
<name>A0ABN1WW38_9ACTN</name>
<keyword evidence="7" id="KW-1185">Reference proteome</keyword>
<evidence type="ECO:0000256" key="4">
    <source>
        <dbReference type="SAM" id="SignalP"/>
    </source>
</evidence>
<dbReference type="SUPFAM" id="SSF53822">
    <property type="entry name" value="Periplasmic binding protein-like I"/>
    <property type="match status" value="1"/>
</dbReference>
<evidence type="ECO:0000313" key="7">
    <source>
        <dbReference type="Proteomes" id="UP001500037"/>
    </source>
</evidence>
<keyword evidence="2 4" id="KW-0732">Signal</keyword>
<dbReference type="PANTHER" id="PTHR30483:SF6">
    <property type="entry name" value="PERIPLASMIC BINDING PROTEIN OF ABC TRANSPORTER FOR NATURAL AMINO ACIDS"/>
    <property type="match status" value="1"/>
</dbReference>
<dbReference type="Proteomes" id="UP001500037">
    <property type="component" value="Unassembled WGS sequence"/>
</dbReference>
<dbReference type="CDD" id="cd20014">
    <property type="entry name" value="PBP1_RPA0668_benzoate-like"/>
    <property type="match status" value="1"/>
</dbReference>
<proteinExistence type="inferred from homology"/>
<evidence type="ECO:0000256" key="2">
    <source>
        <dbReference type="ARBA" id="ARBA00022729"/>
    </source>
</evidence>
<dbReference type="EMBL" id="BAAALF010000169">
    <property type="protein sequence ID" value="GAA1265433.1"/>
    <property type="molecule type" value="Genomic_DNA"/>
</dbReference>
<dbReference type="PANTHER" id="PTHR30483">
    <property type="entry name" value="LEUCINE-SPECIFIC-BINDING PROTEIN"/>
    <property type="match status" value="1"/>
</dbReference>
<feature type="signal peptide" evidence="4">
    <location>
        <begin position="1"/>
        <end position="38"/>
    </location>
</feature>
<dbReference type="InterPro" id="IPR051010">
    <property type="entry name" value="BCAA_transport"/>
</dbReference>